<keyword evidence="2" id="KW-0813">Transport</keyword>
<feature type="domain" description="ABC transporter" evidence="6">
    <location>
        <begin position="4"/>
        <end position="226"/>
    </location>
</feature>
<dbReference type="GO" id="GO:0005524">
    <property type="term" value="F:ATP binding"/>
    <property type="evidence" value="ECO:0007669"/>
    <property type="project" value="UniProtKB-KW"/>
</dbReference>
<accession>A0ABM7WEI7</accession>
<dbReference type="SUPFAM" id="SSF52540">
    <property type="entry name" value="P-loop containing nucleoside triphosphate hydrolases"/>
    <property type="match status" value="1"/>
</dbReference>
<evidence type="ECO:0000259" key="6">
    <source>
        <dbReference type="PROSITE" id="PS50893"/>
    </source>
</evidence>
<dbReference type="Proteomes" id="UP000830055">
    <property type="component" value="Chromosome"/>
</dbReference>
<dbReference type="RefSeq" id="WP_284152716.1">
    <property type="nucleotide sequence ID" value="NZ_AP025516.1"/>
</dbReference>
<name>A0ABM7WEI7_9BACT</name>
<dbReference type="Gene3D" id="3.40.50.300">
    <property type="entry name" value="P-loop containing nucleotide triphosphate hydrolases"/>
    <property type="match status" value="1"/>
</dbReference>
<dbReference type="SMART" id="SM00382">
    <property type="entry name" value="AAA"/>
    <property type="match status" value="1"/>
</dbReference>
<keyword evidence="3" id="KW-0536">Nodulation</keyword>
<dbReference type="PANTHER" id="PTHR42711">
    <property type="entry name" value="ABC TRANSPORTER ATP-BINDING PROTEIN"/>
    <property type="match status" value="1"/>
</dbReference>
<dbReference type="PROSITE" id="PS50893">
    <property type="entry name" value="ABC_TRANSPORTER_2"/>
    <property type="match status" value="1"/>
</dbReference>
<reference evidence="7 8" key="1">
    <citation type="submission" date="2022-01" db="EMBL/GenBank/DDBJ databases">
        <title>Desulfofustis limnae sp. nov., a novel mesophilic sulfate-reducing bacterium isolated from marsh soil.</title>
        <authorList>
            <person name="Watanabe M."/>
            <person name="Takahashi A."/>
            <person name="Kojima H."/>
            <person name="Fukui M."/>
        </authorList>
    </citation>
    <scope>NUCLEOTIDE SEQUENCE [LARGE SCALE GENOMIC DNA]</scope>
    <source>
        <strain evidence="7 8">PPLL</strain>
    </source>
</reference>
<evidence type="ECO:0000256" key="4">
    <source>
        <dbReference type="ARBA" id="ARBA00022741"/>
    </source>
</evidence>
<evidence type="ECO:0000313" key="7">
    <source>
        <dbReference type="EMBL" id="BDD89413.1"/>
    </source>
</evidence>
<protein>
    <submittedName>
        <fullName evidence="7">ABC transporter ATP-binding protein</fullName>
    </submittedName>
</protein>
<evidence type="ECO:0000256" key="1">
    <source>
        <dbReference type="ARBA" id="ARBA00005417"/>
    </source>
</evidence>
<gene>
    <name evidence="7" type="ORF">DPPLL_37780</name>
</gene>
<dbReference type="InterPro" id="IPR003593">
    <property type="entry name" value="AAA+_ATPase"/>
</dbReference>
<dbReference type="Pfam" id="PF00005">
    <property type="entry name" value="ABC_tran"/>
    <property type="match status" value="1"/>
</dbReference>
<dbReference type="InterPro" id="IPR017871">
    <property type="entry name" value="ABC_transporter-like_CS"/>
</dbReference>
<dbReference type="EMBL" id="AP025516">
    <property type="protein sequence ID" value="BDD89413.1"/>
    <property type="molecule type" value="Genomic_DNA"/>
</dbReference>
<dbReference type="InterPro" id="IPR003439">
    <property type="entry name" value="ABC_transporter-like_ATP-bd"/>
</dbReference>
<keyword evidence="5 7" id="KW-0067">ATP-binding</keyword>
<dbReference type="InterPro" id="IPR027417">
    <property type="entry name" value="P-loop_NTPase"/>
</dbReference>
<dbReference type="PANTHER" id="PTHR42711:SF5">
    <property type="entry name" value="ABC TRANSPORTER ATP-BINDING PROTEIN NATA"/>
    <property type="match status" value="1"/>
</dbReference>
<keyword evidence="4" id="KW-0547">Nucleotide-binding</keyword>
<proteinExistence type="inferred from homology"/>
<dbReference type="PROSITE" id="PS00211">
    <property type="entry name" value="ABC_TRANSPORTER_1"/>
    <property type="match status" value="1"/>
</dbReference>
<evidence type="ECO:0000256" key="3">
    <source>
        <dbReference type="ARBA" id="ARBA00022458"/>
    </source>
</evidence>
<sequence>MTILDVINLQKKYRSSLAVKDVSFQVETGSCFGLLGPNGAGKTTTMEIIEGIIEPTRGTILYKGRERALFFKEEIGIQFQHTSLLNLLSVRETLQCYRSLFRKRAPLERLIERCDLGPLLERRNNQLSGGQRQRLMLALALINQPQLVFLDEPSTGLDPQSRRYLWNIVKDIKKDGKTIIMTTHSMEEAEFLCDVVAIMDQGVIIAQDSPARLINTYCKTNTITLSHASVASQLDCLPMSFTVEAGGVTIQTEDVEAALGQLLSCNINLSEMAVHSANLEDVFLHLTGKTLRE</sequence>
<evidence type="ECO:0000256" key="2">
    <source>
        <dbReference type="ARBA" id="ARBA00022448"/>
    </source>
</evidence>
<dbReference type="InterPro" id="IPR050763">
    <property type="entry name" value="ABC_transporter_ATP-binding"/>
</dbReference>
<organism evidence="7 8">
    <name type="scientific">Desulfofustis limnaeus</name>
    <dbReference type="NCBI Taxonomy" id="2740163"/>
    <lineage>
        <taxon>Bacteria</taxon>
        <taxon>Pseudomonadati</taxon>
        <taxon>Thermodesulfobacteriota</taxon>
        <taxon>Desulfobulbia</taxon>
        <taxon>Desulfobulbales</taxon>
        <taxon>Desulfocapsaceae</taxon>
        <taxon>Desulfofustis</taxon>
    </lineage>
</organism>
<evidence type="ECO:0000256" key="5">
    <source>
        <dbReference type="ARBA" id="ARBA00022840"/>
    </source>
</evidence>
<keyword evidence="8" id="KW-1185">Reference proteome</keyword>
<dbReference type="CDD" id="cd03263">
    <property type="entry name" value="ABC_subfamily_A"/>
    <property type="match status" value="1"/>
</dbReference>
<comment type="similarity">
    <text evidence="1">Belongs to the ABC transporter superfamily.</text>
</comment>
<evidence type="ECO:0000313" key="8">
    <source>
        <dbReference type="Proteomes" id="UP000830055"/>
    </source>
</evidence>